<sequence length="170" mass="19710">MTAIQRISANIAKQRKDSLFSRIGNLQPNELELNEFADTDDYVALLSEAKEFIDNNERKIDKETTKDDFLNEDLKMLRFLCDMLEKSLSADNADKDKTSQIKEDKEQKTWAAGFGQKQKRRTMIESMTQQTFVGIDNMGIIHEEQEQQMGNIENCEKEINMESEKGNYLI</sequence>
<keyword evidence="1" id="KW-1185">Reference proteome</keyword>
<evidence type="ECO:0000313" key="1">
    <source>
        <dbReference type="Proteomes" id="UP000095281"/>
    </source>
</evidence>
<protein>
    <submittedName>
        <fullName evidence="2">Uncharacterized protein</fullName>
    </submittedName>
</protein>
<dbReference type="WBParaSite" id="MhA1_Contig78.frz3.gene38">
    <property type="protein sequence ID" value="MhA1_Contig78.frz3.gene38"/>
    <property type="gene ID" value="MhA1_Contig78.frz3.gene38"/>
</dbReference>
<accession>A0A1I8BZN1</accession>
<reference evidence="2" key="1">
    <citation type="submission" date="2016-11" db="UniProtKB">
        <authorList>
            <consortium name="WormBaseParasite"/>
        </authorList>
    </citation>
    <scope>IDENTIFICATION</scope>
</reference>
<proteinExistence type="predicted"/>
<name>A0A1I8BZN1_MELHA</name>
<dbReference type="Proteomes" id="UP000095281">
    <property type="component" value="Unplaced"/>
</dbReference>
<dbReference type="AlphaFoldDB" id="A0A1I8BZN1"/>
<evidence type="ECO:0000313" key="2">
    <source>
        <dbReference type="WBParaSite" id="MhA1_Contig78.frz3.gene38"/>
    </source>
</evidence>
<organism evidence="1 2">
    <name type="scientific">Meloidogyne hapla</name>
    <name type="common">Root-knot nematode worm</name>
    <dbReference type="NCBI Taxonomy" id="6305"/>
    <lineage>
        <taxon>Eukaryota</taxon>
        <taxon>Metazoa</taxon>
        <taxon>Ecdysozoa</taxon>
        <taxon>Nematoda</taxon>
        <taxon>Chromadorea</taxon>
        <taxon>Rhabditida</taxon>
        <taxon>Tylenchina</taxon>
        <taxon>Tylenchomorpha</taxon>
        <taxon>Tylenchoidea</taxon>
        <taxon>Meloidogynidae</taxon>
        <taxon>Meloidogyninae</taxon>
        <taxon>Meloidogyne</taxon>
    </lineage>
</organism>